<evidence type="ECO:0000313" key="5">
    <source>
        <dbReference type="WBParaSite" id="TMUE_1000003772.1"/>
    </source>
</evidence>
<dbReference type="AlphaFoldDB" id="A0A5S6Q4G6"/>
<name>A0A5S6Q4G6_TRIMR</name>
<dbReference type="PRINTS" id="PR00625">
    <property type="entry name" value="JDOMAIN"/>
</dbReference>
<evidence type="ECO:0000313" key="4">
    <source>
        <dbReference type="WBParaSite" id="TMUE_0000002126.1"/>
    </source>
</evidence>
<keyword evidence="3" id="KW-1185">Reference proteome</keyword>
<dbReference type="STRING" id="70415.A0A5S6Q4G6"/>
<evidence type="ECO:0000256" key="1">
    <source>
        <dbReference type="ARBA" id="ARBA00023186"/>
    </source>
</evidence>
<dbReference type="InterPro" id="IPR002939">
    <property type="entry name" value="DnaJ_C"/>
</dbReference>
<dbReference type="Proteomes" id="UP000046395">
    <property type="component" value="Unassembled WGS sequence"/>
</dbReference>
<accession>A0A5S6Q4G6</accession>
<dbReference type="InterPro" id="IPR008971">
    <property type="entry name" value="HSP40/DnaJ_pept-bd"/>
</dbReference>
<dbReference type="InterPro" id="IPR051339">
    <property type="entry name" value="DnaJ_subfamily_B"/>
</dbReference>
<dbReference type="GO" id="GO:0006457">
    <property type="term" value="P:protein folding"/>
    <property type="evidence" value="ECO:0007669"/>
    <property type="project" value="InterPro"/>
</dbReference>
<reference evidence="4 5" key="2">
    <citation type="submission" date="2019-12" db="UniProtKB">
        <authorList>
            <consortium name="WormBaseParasite"/>
        </authorList>
    </citation>
    <scope>IDENTIFICATION</scope>
</reference>
<dbReference type="Gene3D" id="1.10.287.110">
    <property type="entry name" value="DnaJ domain"/>
    <property type="match status" value="1"/>
</dbReference>
<dbReference type="GO" id="GO:0005829">
    <property type="term" value="C:cytosol"/>
    <property type="evidence" value="ECO:0007669"/>
    <property type="project" value="TreeGrafter"/>
</dbReference>
<feature type="domain" description="J" evidence="2">
    <location>
        <begin position="4"/>
        <end position="68"/>
    </location>
</feature>
<dbReference type="InterPro" id="IPR018253">
    <property type="entry name" value="DnaJ_domain_CS"/>
</dbReference>
<dbReference type="PROSITE" id="PS50076">
    <property type="entry name" value="DNAJ_2"/>
    <property type="match status" value="1"/>
</dbReference>
<evidence type="ECO:0000313" key="3">
    <source>
        <dbReference type="Proteomes" id="UP000046395"/>
    </source>
</evidence>
<dbReference type="WBParaSite" id="TMUE_0000002126.1">
    <property type="protein sequence ID" value="TMUE_0000002126.1"/>
    <property type="gene ID" value="WBGene00297982"/>
</dbReference>
<dbReference type="GO" id="GO:0051087">
    <property type="term" value="F:protein-folding chaperone binding"/>
    <property type="evidence" value="ECO:0007669"/>
    <property type="project" value="TreeGrafter"/>
</dbReference>
<proteinExistence type="predicted"/>
<dbReference type="PANTHER" id="PTHR24078">
    <property type="entry name" value="DNAJ HOMOLOG SUBFAMILY C MEMBER"/>
    <property type="match status" value="1"/>
</dbReference>
<dbReference type="PROSITE" id="PS00636">
    <property type="entry name" value="DNAJ_1"/>
    <property type="match status" value="1"/>
</dbReference>
<reference evidence="3" key="1">
    <citation type="submission" date="2014-03" db="EMBL/GenBank/DDBJ databases">
        <title>The whipworm genome and dual-species transcriptomics of an intimate host-pathogen interaction.</title>
        <authorList>
            <person name="Foth B.J."/>
            <person name="Tsai I.J."/>
            <person name="Reid A.J."/>
            <person name="Bancroft A.J."/>
            <person name="Nichol S."/>
            <person name="Tracey A."/>
            <person name="Holroyd N."/>
            <person name="Cotton J.A."/>
            <person name="Stanley E.J."/>
            <person name="Zarowiecki M."/>
            <person name="Liu J.Z."/>
            <person name="Huckvale T."/>
            <person name="Cooper P.J."/>
            <person name="Grencis R.K."/>
            <person name="Berriman M."/>
        </authorList>
    </citation>
    <scope>NUCLEOTIDE SEQUENCE [LARGE SCALE GENOMIC DNA]</scope>
    <source>
        <strain evidence="3">Edinburgh</strain>
    </source>
</reference>
<dbReference type="SMART" id="SM00271">
    <property type="entry name" value="DnaJ"/>
    <property type="match status" value="1"/>
</dbReference>
<organism evidence="3 4">
    <name type="scientific">Trichuris muris</name>
    <name type="common">Mouse whipworm</name>
    <dbReference type="NCBI Taxonomy" id="70415"/>
    <lineage>
        <taxon>Eukaryota</taxon>
        <taxon>Metazoa</taxon>
        <taxon>Ecdysozoa</taxon>
        <taxon>Nematoda</taxon>
        <taxon>Enoplea</taxon>
        <taxon>Dorylaimia</taxon>
        <taxon>Trichinellida</taxon>
        <taxon>Trichuridae</taxon>
        <taxon>Trichuris</taxon>
    </lineage>
</organism>
<dbReference type="GO" id="GO:0051082">
    <property type="term" value="F:unfolded protein binding"/>
    <property type="evidence" value="ECO:0007669"/>
    <property type="project" value="InterPro"/>
</dbReference>
<dbReference type="SUPFAM" id="SSF49493">
    <property type="entry name" value="HSP40/DnaJ peptide-binding domain"/>
    <property type="match status" value="2"/>
</dbReference>
<dbReference type="Pfam" id="PF01556">
    <property type="entry name" value="DnaJ_C"/>
    <property type="match status" value="1"/>
</dbReference>
<protein>
    <submittedName>
        <fullName evidence="4 5">J domain-containing protein</fullName>
    </submittedName>
</protein>
<evidence type="ECO:0000259" key="2">
    <source>
        <dbReference type="PROSITE" id="PS50076"/>
    </source>
</evidence>
<sequence>MGKDYYKVLGIDRNATEDEIKKAYRKLALKFHPDKNKSPDAEARFKEIAEAYDVLGDQKKKDIYDRQGEEGLGGMFGFGNAQPSAADMHTFTFNVDPRKIFNEFFGTEDPYKAFFATMGEPGRYPGMGSHMFSMGGDLGYRDARPNAPKDPPLVYDLYVSLEDINKGCTKRMRVTRQTVHPDGQTHKEDKFLTVDVKPGWKAADIVFVVKDKPHKLFRRDGSDILYTVALPLRDALCGVTFNIPTLDPGKTFTLDLKEVIKPSTLSHASQCADLAFLLCAAEFKNFFNVSTKLFEGVTTYVMANLVLSEGR</sequence>
<dbReference type="CDD" id="cd06257">
    <property type="entry name" value="DnaJ"/>
    <property type="match status" value="1"/>
</dbReference>
<dbReference type="Gene3D" id="2.60.260.20">
    <property type="entry name" value="Urease metallochaperone UreE, N-terminal domain"/>
    <property type="match status" value="2"/>
</dbReference>
<dbReference type="PANTHER" id="PTHR24078:SF553">
    <property type="entry name" value="DNAJ HOMOLOG SUBFAMILY B MEMBER 5"/>
    <property type="match status" value="1"/>
</dbReference>
<dbReference type="InterPro" id="IPR036869">
    <property type="entry name" value="J_dom_sf"/>
</dbReference>
<dbReference type="Pfam" id="PF00226">
    <property type="entry name" value="DnaJ"/>
    <property type="match status" value="1"/>
</dbReference>
<dbReference type="WBParaSite" id="TMUE_1000003772.1">
    <property type="protein sequence ID" value="TMUE_1000003772.1"/>
    <property type="gene ID" value="WBGene00288805"/>
</dbReference>
<dbReference type="CDD" id="cd10747">
    <property type="entry name" value="DnaJ_C"/>
    <property type="match status" value="1"/>
</dbReference>
<dbReference type="InterPro" id="IPR001623">
    <property type="entry name" value="DnaJ_domain"/>
</dbReference>
<keyword evidence="1" id="KW-0143">Chaperone</keyword>
<dbReference type="SUPFAM" id="SSF46565">
    <property type="entry name" value="Chaperone J-domain"/>
    <property type="match status" value="1"/>
</dbReference>